<protein>
    <submittedName>
        <fullName evidence="1">Uncharacterized protein</fullName>
    </submittedName>
</protein>
<accession>A0A0K0GL25</accession>
<evidence type="ECO:0000313" key="1">
    <source>
        <dbReference type="EMBL" id="ACD58971.1"/>
    </source>
</evidence>
<proteinExistence type="predicted"/>
<dbReference type="HOGENOM" id="CLU_3350498_0_0_6"/>
<sequence length="37" mass="3838">MCAQRASDAQSKAMSRSQIILHAHLPRACIDAAAGSA</sequence>
<dbReference type="KEGG" id="xop:PXO_05832"/>
<dbReference type="EMBL" id="CP000967">
    <property type="protein sequence ID" value="ACD58971.1"/>
    <property type="molecule type" value="Genomic_DNA"/>
</dbReference>
<evidence type="ECO:0000313" key="2">
    <source>
        <dbReference type="Proteomes" id="UP000001740"/>
    </source>
</evidence>
<dbReference type="Proteomes" id="UP000001740">
    <property type="component" value="Chromosome"/>
</dbReference>
<reference evidence="1 2" key="1">
    <citation type="journal article" date="2008" name="BMC Genomics">
        <title>Genome sequence and rapid evolution of the rice pathogen Xanthomonas oryzae pv. oryzae PXO99A.</title>
        <authorList>
            <person name="Salzberg S.L."/>
            <person name="Sommer D.D."/>
            <person name="Schatz M.C."/>
            <person name="Phillippy A.M."/>
            <person name="Rabinowicz P.D."/>
            <person name="Tsuge S."/>
            <person name="Furutani A."/>
            <person name="Ochiai H."/>
            <person name="Delcher A.L."/>
            <person name="Kelley D."/>
            <person name="Madupu R."/>
            <person name="Puiu D."/>
            <person name="Radune D."/>
            <person name="Shumway M."/>
            <person name="Trapnell C."/>
            <person name="Aparna G."/>
            <person name="Jha G."/>
            <person name="Pandey A."/>
            <person name="Patil P.B."/>
            <person name="Ishihara H."/>
            <person name="Meyer D.F."/>
            <person name="Szurek B."/>
            <person name="Verdier V."/>
            <person name="Koebnik R."/>
            <person name="Dow J.M."/>
            <person name="Ryan R.P."/>
            <person name="Hirata H."/>
            <person name="Tsuyumu S."/>
            <person name="Won Lee S."/>
            <person name="Seo Y.S."/>
            <person name="Sriariyanum M."/>
            <person name="Ronald P.C."/>
            <person name="Sonti R.V."/>
            <person name="Van Sluys M.A."/>
            <person name="Leach J.E."/>
            <person name="White F.F."/>
            <person name="Bogdanove A.J."/>
        </authorList>
    </citation>
    <scope>NUCLEOTIDE SEQUENCE [LARGE SCALE GENOMIC DNA]</scope>
    <source>
        <strain evidence="1 2">PXO99A</strain>
    </source>
</reference>
<organism evidence="1 2">
    <name type="scientific">Xanthomonas oryzae pv. oryzae (strain PXO99A)</name>
    <dbReference type="NCBI Taxonomy" id="360094"/>
    <lineage>
        <taxon>Bacteria</taxon>
        <taxon>Pseudomonadati</taxon>
        <taxon>Pseudomonadota</taxon>
        <taxon>Gammaproteobacteria</taxon>
        <taxon>Lysobacterales</taxon>
        <taxon>Lysobacteraceae</taxon>
        <taxon>Xanthomonas</taxon>
    </lineage>
</organism>
<gene>
    <name evidence="1" type="ordered locus">PXO_05832</name>
</gene>
<dbReference type="AlphaFoldDB" id="A0A0K0GL25"/>
<name>A0A0K0GL25_XANOP</name>